<dbReference type="RefSeq" id="WP_255035261.1">
    <property type="nucleotide sequence ID" value="NZ_RJUF01000001.1"/>
</dbReference>
<dbReference type="Gene3D" id="1.20.120.450">
    <property type="entry name" value="dinb family like domain"/>
    <property type="match status" value="1"/>
</dbReference>
<proteinExistence type="predicted"/>
<dbReference type="InterPro" id="IPR034660">
    <property type="entry name" value="DinB/YfiT-like"/>
</dbReference>
<comment type="caution">
    <text evidence="2">The sequence shown here is derived from an EMBL/GenBank/DDBJ whole genome shotgun (WGS) entry which is preliminary data.</text>
</comment>
<evidence type="ECO:0000313" key="2">
    <source>
        <dbReference type="EMBL" id="MCP9761525.1"/>
    </source>
</evidence>
<dbReference type="SUPFAM" id="SSF109854">
    <property type="entry name" value="DinB/YfiT-like putative metalloenzymes"/>
    <property type="match status" value="1"/>
</dbReference>
<evidence type="ECO:0000313" key="3">
    <source>
        <dbReference type="Proteomes" id="UP001204144"/>
    </source>
</evidence>
<dbReference type="Pfam" id="PF11716">
    <property type="entry name" value="MDMPI_N"/>
    <property type="match status" value="1"/>
</dbReference>
<accession>A0AAE3GZI9</accession>
<reference evidence="2 3" key="1">
    <citation type="submission" date="2018-11" db="EMBL/GenBank/DDBJ databases">
        <title>Novel bacteria species description.</title>
        <authorList>
            <person name="Han J.-H."/>
        </authorList>
    </citation>
    <scope>NUCLEOTIDE SEQUENCE [LARGE SCALE GENOMIC DNA]</scope>
    <source>
        <strain evidence="2 3">KCTC23259</strain>
    </source>
</reference>
<feature type="domain" description="Mycothiol-dependent maleylpyruvate isomerase metal-binding" evidence="1">
    <location>
        <begin position="18"/>
        <end position="159"/>
    </location>
</feature>
<dbReference type="InterPro" id="IPR024344">
    <property type="entry name" value="MDMPI_metal-binding"/>
</dbReference>
<dbReference type="GO" id="GO:0046872">
    <property type="term" value="F:metal ion binding"/>
    <property type="evidence" value="ECO:0007669"/>
    <property type="project" value="InterPro"/>
</dbReference>
<protein>
    <recommendedName>
        <fullName evidence="1">Mycothiol-dependent maleylpyruvate isomerase metal-binding domain-containing protein</fullName>
    </recommendedName>
</protein>
<dbReference type="Proteomes" id="UP001204144">
    <property type="component" value="Unassembled WGS sequence"/>
</dbReference>
<dbReference type="AlphaFoldDB" id="A0AAE3GZI9"/>
<gene>
    <name evidence="2" type="ORF">EGI31_01070</name>
</gene>
<keyword evidence="3" id="KW-1185">Reference proteome</keyword>
<organism evidence="2 3">
    <name type="scientific">Lacihabitans soyangensis</name>
    <dbReference type="NCBI Taxonomy" id="869394"/>
    <lineage>
        <taxon>Bacteria</taxon>
        <taxon>Pseudomonadati</taxon>
        <taxon>Bacteroidota</taxon>
        <taxon>Cytophagia</taxon>
        <taxon>Cytophagales</taxon>
        <taxon>Leadbetterellaceae</taxon>
        <taxon>Lacihabitans</taxon>
    </lineage>
</organism>
<name>A0AAE3GZI9_9BACT</name>
<dbReference type="EMBL" id="RJUF01000001">
    <property type="protein sequence ID" value="MCP9761525.1"/>
    <property type="molecule type" value="Genomic_DNA"/>
</dbReference>
<sequence length="278" mass="32361">MASQIKVIETIHLFSKLDELLIDLLKGMEEKDWNLPTFAGNWTIKDVAVHLLDGNLRSLSMLRDGYFGVSSGEINSYQDLLNYLNKLNHDWVNALQRLSPRIIIELLEQSGNQYTEFIKSLNPEEKATFSVAWAGEMESQNWFHIAREFTEKWHHQQQIRYALGCPEPLYSTEFYFPYLETSMRALPHHYKDVKANEGVNIRFEITEIGSWNLIYKKSNWEITVKAKLEPTCKVIIPKNLAWKIFTKAVKPEESLQHIEITGEQHLGRHILKMLAVMA</sequence>
<evidence type="ECO:0000259" key="1">
    <source>
        <dbReference type="Pfam" id="PF11716"/>
    </source>
</evidence>